<evidence type="ECO:0000313" key="1">
    <source>
        <dbReference type="EMBL" id="CBW73703.1"/>
    </source>
</evidence>
<gene>
    <name evidence="1" type="ordered locus">RBRH_04063</name>
</gene>
<dbReference type="EMBL" id="FR687359">
    <property type="protein sequence ID" value="CBW73703.1"/>
    <property type="molecule type" value="Genomic_DNA"/>
</dbReference>
<evidence type="ECO:0000313" key="2">
    <source>
        <dbReference type="Proteomes" id="UP000007437"/>
    </source>
</evidence>
<accession>E5AKN1</accession>
<sequence>MASVTFKTTLGLPFLTLAHESSRTHVCQAKTCF</sequence>
<organism evidence="1 2">
    <name type="scientific">Mycetohabitans rhizoxinica (strain DSM 19002 / CIP 109453 / HKI 454)</name>
    <name type="common">Paraburkholderia rhizoxinica</name>
    <dbReference type="NCBI Taxonomy" id="882378"/>
    <lineage>
        <taxon>Bacteria</taxon>
        <taxon>Pseudomonadati</taxon>
        <taxon>Pseudomonadota</taxon>
        <taxon>Betaproteobacteria</taxon>
        <taxon>Burkholderiales</taxon>
        <taxon>Burkholderiaceae</taxon>
        <taxon>Mycetohabitans</taxon>
    </lineage>
</organism>
<dbReference type="Proteomes" id="UP000007437">
    <property type="component" value="Chromosome"/>
</dbReference>
<name>E5AKN1_MYCRK</name>
<dbReference type="AlphaFoldDB" id="E5AKN1"/>
<dbReference type="KEGG" id="brh:RBRH_04063"/>
<reference evidence="1 2" key="1">
    <citation type="journal article" date="2011" name="J. Bacteriol.">
        <title>Complete genome sequence of Burkholderia rhizoxinica, an endosymbiont of Rhizopus microsporus.</title>
        <authorList>
            <person name="Lackner G."/>
            <person name="Moebius N."/>
            <person name="Partida-Martinez L."/>
            <person name="Hertweck C."/>
        </authorList>
    </citation>
    <scope>NUCLEOTIDE SEQUENCE [LARGE SCALE GENOMIC DNA]</scope>
    <source>
        <strain evidence="2">DSM 19002 / CIP 109453 / HKI 454</strain>
    </source>
</reference>
<proteinExistence type="predicted"/>
<dbReference type="HOGENOM" id="CLU_3381023_0_0_4"/>
<protein>
    <submittedName>
        <fullName evidence="1">Uncharacterized protein</fullName>
    </submittedName>
</protein>